<dbReference type="InterPro" id="IPR000917">
    <property type="entry name" value="Sulfatase_N"/>
</dbReference>
<feature type="chain" id="PRO_5043903618" evidence="1">
    <location>
        <begin position="20"/>
        <end position="457"/>
    </location>
</feature>
<keyword evidence="3" id="KW-0378">Hydrolase</keyword>
<dbReference type="InterPro" id="IPR017850">
    <property type="entry name" value="Alkaline_phosphatase_core_sf"/>
</dbReference>
<dbReference type="Gene3D" id="3.40.720.10">
    <property type="entry name" value="Alkaline Phosphatase, subunit A"/>
    <property type="match status" value="1"/>
</dbReference>
<dbReference type="Pfam" id="PF00884">
    <property type="entry name" value="Sulfatase"/>
    <property type="match status" value="1"/>
</dbReference>
<reference evidence="3 4" key="1">
    <citation type="submission" date="2021-05" db="EMBL/GenBank/DDBJ databases">
        <title>Comparative genomic studies on the polysaccharide-degrading batcterial strains of the Flammeovirga genus.</title>
        <authorList>
            <person name="Zewei F."/>
            <person name="Zheng Z."/>
            <person name="Yu L."/>
            <person name="Ruyue G."/>
            <person name="Yanhong M."/>
            <person name="Yuanyuan C."/>
            <person name="Jingyan G."/>
            <person name="Wenjun H."/>
        </authorList>
    </citation>
    <scope>NUCLEOTIDE SEQUENCE [LARGE SCALE GENOMIC DNA]</scope>
    <source>
        <strain evidence="3 4">NBRC:100898</strain>
    </source>
</reference>
<proteinExistence type="predicted"/>
<dbReference type="InterPro" id="IPR051849">
    <property type="entry name" value="GAG-degrading_sulfatase"/>
</dbReference>
<feature type="domain" description="Sulfatase N-terminal" evidence="2">
    <location>
        <begin position="23"/>
        <end position="342"/>
    </location>
</feature>
<accession>A0AAX1N2U2</accession>
<keyword evidence="4" id="KW-1185">Reference proteome</keyword>
<dbReference type="EMBL" id="CP076132">
    <property type="protein sequence ID" value="QWG01752.1"/>
    <property type="molecule type" value="Genomic_DNA"/>
</dbReference>
<name>A0AAX1N2U2_9BACT</name>
<protein>
    <submittedName>
        <fullName evidence="3">Sulfatase-like hydrolase/transferase</fullName>
    </submittedName>
</protein>
<dbReference type="GO" id="GO:0004065">
    <property type="term" value="F:arylsulfatase activity"/>
    <property type="evidence" value="ECO:0007669"/>
    <property type="project" value="TreeGrafter"/>
</dbReference>
<dbReference type="RefSeq" id="WP_169665988.1">
    <property type="nucleotide sequence ID" value="NZ_CP076132.1"/>
</dbReference>
<dbReference type="PANTHER" id="PTHR46615:SF1">
    <property type="entry name" value="ARYLSULFATASE K"/>
    <property type="match status" value="1"/>
</dbReference>
<organism evidence="3 4">
    <name type="scientific">Flammeovirga yaeyamensis</name>
    <dbReference type="NCBI Taxonomy" id="367791"/>
    <lineage>
        <taxon>Bacteria</taxon>
        <taxon>Pseudomonadati</taxon>
        <taxon>Bacteroidota</taxon>
        <taxon>Cytophagia</taxon>
        <taxon>Cytophagales</taxon>
        <taxon>Flammeovirgaceae</taxon>
        <taxon>Flammeovirga</taxon>
    </lineage>
</organism>
<evidence type="ECO:0000259" key="2">
    <source>
        <dbReference type="Pfam" id="PF00884"/>
    </source>
</evidence>
<keyword evidence="1" id="KW-0732">Signal</keyword>
<dbReference type="KEGG" id="fya:KMW28_19240"/>
<dbReference type="GO" id="GO:0015024">
    <property type="term" value="F:glucuronate-2-sulfatase activity"/>
    <property type="evidence" value="ECO:0007669"/>
    <property type="project" value="TreeGrafter"/>
</dbReference>
<sequence>MKKLIIQFIVLLLPFFSVAQDKPNILVIITDQHSGKFMTQTGYPYLNTPGIDKLADHGVTFTRGYCAYPVCMASRAAMITGVMPSKSSEMTTSYESIGHKMKNNGYETAFFGKWHVASTKMKSTEEWHGFDTYKDSRRDKETQNLSVNFVKKKHNKPFFMVTSYLNPHDCCGLARKISNLKDKYHDEPVNHNVPLDQCPPLPDNFEIPKDEAEGFYVRRSPDSTDMKMYRKHPVAYWKEKEWRQYMYGYDRLVEMVDRHVYNLVNTLEKEGKLDNTIIFYTADHGDGHAAHQWNQKMTFYEESINVPFIISWKGKIKKGIIDKKTLVNSGLDLYTTICSLAEIDAEDRLGKDLSKVIDTNEMINRDYVISEMIQPGFTNEDKTPYIGRMVVSEDYKYFIFDKGENREQLFDIKNDPGELKNLSKDANYTKQLNRHRAYLREWIESSDDNFYLKLPVE</sequence>
<dbReference type="PANTHER" id="PTHR46615">
    <property type="entry name" value="ARYLSULFATASE K"/>
    <property type="match status" value="1"/>
</dbReference>
<feature type="signal peptide" evidence="1">
    <location>
        <begin position="1"/>
        <end position="19"/>
    </location>
</feature>
<evidence type="ECO:0000313" key="3">
    <source>
        <dbReference type="EMBL" id="QWG01752.1"/>
    </source>
</evidence>
<gene>
    <name evidence="3" type="ORF">KMW28_19240</name>
</gene>
<evidence type="ECO:0000313" key="4">
    <source>
        <dbReference type="Proteomes" id="UP000678679"/>
    </source>
</evidence>
<evidence type="ECO:0000256" key="1">
    <source>
        <dbReference type="SAM" id="SignalP"/>
    </source>
</evidence>
<dbReference type="SUPFAM" id="SSF53649">
    <property type="entry name" value="Alkaline phosphatase-like"/>
    <property type="match status" value="1"/>
</dbReference>
<dbReference type="AlphaFoldDB" id="A0AAX1N2U2"/>
<dbReference type="Proteomes" id="UP000678679">
    <property type="component" value="Chromosome 1"/>
</dbReference>